<reference evidence="9 11" key="1">
    <citation type="journal article" date="2013" name="Curr. Biol.">
        <title>Shared signatures of parasitism and phylogenomics unite Cryptomycota and microsporidia.</title>
        <authorList>
            <person name="James T.Y."/>
            <person name="Pelin A."/>
            <person name="Bonen L."/>
            <person name="Ahrendt S."/>
            <person name="Sain D."/>
            <person name="Corradi N."/>
            <person name="Stajich J.E."/>
        </authorList>
    </citation>
    <scope>NUCLEOTIDE SEQUENCE [LARGE SCALE GENOMIC DNA]</scope>
    <source>
        <strain evidence="9">CSF55</strain>
        <strain evidence="9">CSF55</strain>
    </source>
</reference>
<comment type="similarity">
    <text evidence="2 7">Belongs to the enhancer of polycomb family.</text>
</comment>
<dbReference type="Pfam" id="PF10513">
    <property type="entry name" value="EPL1"/>
    <property type="match status" value="1"/>
</dbReference>
<keyword evidence="3 7" id="KW-0805">Transcription regulation</keyword>
<dbReference type="EMBL" id="ML005285">
    <property type="protein sequence ID" value="RKP19148.1"/>
    <property type="molecule type" value="Genomic_DNA"/>
</dbReference>
<dbReference type="GO" id="GO:0006357">
    <property type="term" value="P:regulation of transcription by RNA polymerase II"/>
    <property type="evidence" value="ECO:0007669"/>
    <property type="project" value="InterPro"/>
</dbReference>
<evidence type="ECO:0000313" key="11">
    <source>
        <dbReference type="Proteomes" id="UP000030755"/>
    </source>
</evidence>
<keyword evidence="11" id="KW-1185">Reference proteome</keyword>
<name>A0A075ANW1_ROZAC</name>
<dbReference type="Proteomes" id="UP000030755">
    <property type="component" value="Unassembled WGS sequence"/>
</dbReference>
<evidence type="ECO:0000313" key="10">
    <source>
        <dbReference type="EMBL" id="RKP19148.1"/>
    </source>
</evidence>
<dbReference type="InterPro" id="IPR019542">
    <property type="entry name" value="Enhancer_polycomb-like_N"/>
</dbReference>
<evidence type="ECO:0000256" key="7">
    <source>
        <dbReference type="RuleBase" id="RU361124"/>
    </source>
</evidence>
<keyword evidence="4 7" id="KW-0804">Transcription</keyword>
<evidence type="ECO:0000313" key="9">
    <source>
        <dbReference type="EMBL" id="EPZ31574.1"/>
    </source>
</evidence>
<evidence type="ECO:0000256" key="2">
    <source>
        <dbReference type="ARBA" id="ARBA00008035"/>
    </source>
</evidence>
<sequence length="449" mass="52259">MERKPKFRSRKIDIYKALPAFCYYDVPDLDESASISRALPLIPTGVDKDEEEEHHLQQALASAQINSGPVYIPTPSKPTKIANYDILYRGVYKQPKTLVRFNTLIEDCVSIPYDMDDDDENWLNKINKDGKIVLSEDAFEMMMNQFEKASNERSVEGVNMKDLEMLMEIPMMEEGIKNFGDKVFEYWKEKRNRVGKGLIYSTKLDEGQKSYADPYVCFRRREIKIQRKTRRSDSQSLEKLKKLRTDLETAKTLLEMVCKRDKFKKESLMLESLIFEQSLLVDNLKKKVSPQELEAIAHLRPIFEKKPKTIKRLRYADESNRGMRISTRKEKALQTPKTNTAPSTVKGIDSNSIAMTQNLMSVIDKELMKKRRLDEDFNDTSELPFINFKPKLSSLFYSKDVKISETILPNARYRLGRNGRVWIDEPDNENEEILGFNSNQKIPYQIPSL</sequence>
<dbReference type="Proteomes" id="UP000281549">
    <property type="component" value="Unassembled WGS sequence"/>
</dbReference>
<evidence type="ECO:0000259" key="8">
    <source>
        <dbReference type="Pfam" id="PF10513"/>
    </source>
</evidence>
<dbReference type="GO" id="GO:0005634">
    <property type="term" value="C:nucleus"/>
    <property type="evidence" value="ECO:0007669"/>
    <property type="project" value="UniProtKB-SubCell"/>
</dbReference>
<dbReference type="STRING" id="988480.A0A075ANW1"/>
<keyword evidence="5 7" id="KW-0539">Nucleus</keyword>
<evidence type="ECO:0000256" key="3">
    <source>
        <dbReference type="ARBA" id="ARBA00023015"/>
    </source>
</evidence>
<protein>
    <recommendedName>
        <fullName evidence="7">Enhancer of polycomb-like protein</fullName>
    </recommendedName>
</protein>
<feature type="domain" description="Enhancer of polycomb-like N-terminal" evidence="8">
    <location>
        <begin position="8"/>
        <end position="148"/>
    </location>
</feature>
<dbReference type="HOGENOM" id="CLU_609959_0_0_1"/>
<reference evidence="12" key="2">
    <citation type="journal article" date="2018" name="Nat. Microbiol.">
        <title>Leveraging single-cell genomics to expand the fungal tree of life.</title>
        <authorList>
            <person name="Ahrendt S.R."/>
            <person name="Quandt C.A."/>
            <person name="Ciobanu D."/>
            <person name="Clum A."/>
            <person name="Salamov A."/>
            <person name="Andreopoulos B."/>
            <person name="Cheng J.F."/>
            <person name="Woyke T."/>
            <person name="Pelin A."/>
            <person name="Henrissat B."/>
            <person name="Reynolds N.K."/>
            <person name="Benny G.L."/>
            <person name="Smith M.E."/>
            <person name="James T.Y."/>
            <person name="Grigoriev I.V."/>
        </authorList>
    </citation>
    <scope>NUCLEOTIDE SEQUENCE [LARGE SCALE GENOMIC DNA]</scope>
    <source>
        <strain evidence="12">CSF55</strain>
    </source>
</reference>
<accession>A0A075ANW1</accession>
<proteinExistence type="inferred from homology"/>
<dbReference type="AlphaFoldDB" id="A0A075ANW1"/>
<dbReference type="GO" id="GO:0035267">
    <property type="term" value="C:NuA4 histone acetyltransferase complex"/>
    <property type="evidence" value="ECO:0007669"/>
    <property type="project" value="InterPro"/>
</dbReference>
<dbReference type="EMBL" id="KE561209">
    <property type="protein sequence ID" value="EPZ31574.1"/>
    <property type="molecule type" value="Genomic_DNA"/>
</dbReference>
<organism evidence="9 11">
    <name type="scientific">Rozella allomycis (strain CSF55)</name>
    <dbReference type="NCBI Taxonomy" id="988480"/>
    <lineage>
        <taxon>Eukaryota</taxon>
        <taxon>Fungi</taxon>
        <taxon>Fungi incertae sedis</taxon>
        <taxon>Cryptomycota</taxon>
        <taxon>Cryptomycota incertae sedis</taxon>
        <taxon>Rozella</taxon>
    </lineage>
</organism>
<evidence type="ECO:0000256" key="6">
    <source>
        <dbReference type="ARBA" id="ARBA00025513"/>
    </source>
</evidence>
<dbReference type="OMA" id="MANDMIA"/>
<evidence type="ECO:0000313" key="12">
    <source>
        <dbReference type="Proteomes" id="UP000281549"/>
    </source>
</evidence>
<reference evidence="10" key="3">
    <citation type="submission" date="2018-08" db="EMBL/GenBank/DDBJ databases">
        <title>Leveraging single-cell genomics to expand the Fungal Tree of Life.</title>
        <authorList>
            <consortium name="DOE Joint Genome Institute"/>
            <person name="Ahrendt S.R."/>
            <person name="Quandt C.A."/>
            <person name="Ciobanu D."/>
            <person name="Clum A."/>
            <person name="Salamov A."/>
            <person name="Andreopoulos B."/>
            <person name="Cheng J.-F."/>
            <person name="Woyke T."/>
            <person name="Pelin A."/>
            <person name="Henrissat B."/>
            <person name="Reynolds N."/>
            <person name="Benny G.L."/>
            <person name="Smith M.E."/>
            <person name="James T.Y."/>
            <person name="Grigoriev I.V."/>
        </authorList>
    </citation>
    <scope>NUCLEOTIDE SEQUENCE</scope>
    <source>
        <strain evidence="10">CSF55</strain>
    </source>
</reference>
<gene>
    <name evidence="9" type="ORF">O9G_000052</name>
    <name evidence="10" type="ORF">ROZALSC1DRAFT_29224</name>
</gene>
<evidence type="ECO:0000256" key="4">
    <source>
        <dbReference type="ARBA" id="ARBA00023163"/>
    </source>
</evidence>
<evidence type="ECO:0000256" key="5">
    <source>
        <dbReference type="ARBA" id="ARBA00023242"/>
    </source>
</evidence>
<dbReference type="InterPro" id="IPR024943">
    <property type="entry name" value="Enhancer_polycomb"/>
</dbReference>
<dbReference type="OrthoDB" id="435275at2759"/>
<evidence type="ECO:0000256" key="1">
    <source>
        <dbReference type="ARBA" id="ARBA00004123"/>
    </source>
</evidence>
<comment type="subcellular location">
    <subcellularLocation>
        <location evidence="1 7">Nucleus</location>
    </subcellularLocation>
</comment>
<comment type="function">
    <text evidence="6">Component of the NuA4 histone acetyltransferase complex which is involved in transcriptional activation of selected genes principally by acetylation of nucleosomal histone H4 and H2A. The NuA4 complex is also involved in DNA repair. Involved in gene silencing by neighboring heterochromatin, blockage of the silencing spreading along the chromosome, and required for cell cycle progression through G2/M.</text>
</comment>
<dbReference type="PANTHER" id="PTHR14898">
    <property type="entry name" value="ENHANCER OF POLYCOMB"/>
    <property type="match status" value="1"/>
</dbReference>